<reference evidence="1 2" key="1">
    <citation type="submission" date="2018-08" db="EMBL/GenBank/DDBJ databases">
        <title>A genome reference for cultivated species of the human gut microbiota.</title>
        <authorList>
            <person name="Zou Y."/>
            <person name="Xue W."/>
            <person name="Luo G."/>
        </authorList>
    </citation>
    <scope>NUCLEOTIDE SEQUENCE [LARGE SCALE GENOMIC DNA]</scope>
    <source>
        <strain evidence="1 2">OM05-11AA</strain>
    </source>
</reference>
<dbReference type="EMBL" id="QSUP01000002">
    <property type="protein sequence ID" value="RGN53887.1"/>
    <property type="molecule type" value="Genomic_DNA"/>
</dbReference>
<dbReference type="Proteomes" id="UP000261088">
    <property type="component" value="Unassembled WGS sequence"/>
</dbReference>
<accession>A0AB37LZ89</accession>
<evidence type="ECO:0000313" key="2">
    <source>
        <dbReference type="Proteomes" id="UP000261088"/>
    </source>
</evidence>
<proteinExistence type="predicted"/>
<dbReference type="AlphaFoldDB" id="A0AB37LZ89"/>
<protein>
    <submittedName>
        <fullName evidence="1">Uncharacterized protein</fullName>
    </submittedName>
</protein>
<gene>
    <name evidence="1" type="ORF">DXB61_03200</name>
</gene>
<dbReference type="RefSeq" id="WP_005647258.1">
    <property type="nucleotide sequence ID" value="NZ_JAQEXX010000030.1"/>
</dbReference>
<name>A0AB37LZ89_9BACT</name>
<comment type="caution">
    <text evidence="1">The sequence shown here is derived from an EMBL/GenBank/DDBJ whole genome shotgun (WGS) entry which is preliminary data.</text>
</comment>
<sequence>MIECKQTKSIVIAVDGTLDNFSNWLAELNAFNERAYRKMINSKTNAELVRMVKCGNIQEDDLIYLPRKRLVEVANLLDA</sequence>
<organism evidence="1 2">
    <name type="scientific">Parabacteroides merdae</name>
    <dbReference type="NCBI Taxonomy" id="46503"/>
    <lineage>
        <taxon>Bacteria</taxon>
        <taxon>Pseudomonadati</taxon>
        <taxon>Bacteroidota</taxon>
        <taxon>Bacteroidia</taxon>
        <taxon>Bacteroidales</taxon>
        <taxon>Tannerellaceae</taxon>
        <taxon>Parabacteroides</taxon>
    </lineage>
</organism>
<evidence type="ECO:0000313" key="1">
    <source>
        <dbReference type="EMBL" id="RGN53887.1"/>
    </source>
</evidence>